<feature type="domain" description="Xrn1 N-terminal" evidence="10">
    <location>
        <begin position="1"/>
        <end position="254"/>
    </location>
</feature>
<evidence type="ECO:0000256" key="3">
    <source>
        <dbReference type="ARBA" id="ARBA00022664"/>
    </source>
</evidence>
<dbReference type="InterPro" id="IPR041412">
    <property type="entry name" value="Xrn1_helical"/>
</dbReference>
<evidence type="ECO:0000259" key="11">
    <source>
        <dbReference type="Pfam" id="PF17846"/>
    </source>
</evidence>
<accession>A0A0V0QRU1</accession>
<feature type="region of interest" description="Disordered" evidence="9">
    <location>
        <begin position="971"/>
        <end position="1002"/>
    </location>
</feature>
<feature type="domain" description="Xrn1 helical" evidence="11">
    <location>
        <begin position="332"/>
        <end position="747"/>
    </location>
</feature>
<keyword evidence="4 8" id="KW-0540">Nuclease</keyword>
<dbReference type="InterPro" id="IPR004859">
    <property type="entry name" value="Xrn1_N"/>
</dbReference>
<dbReference type="PIRSF" id="PIRSF037239">
    <property type="entry name" value="Exonuclease_Xrn2"/>
    <property type="match status" value="1"/>
</dbReference>
<protein>
    <recommendedName>
        <fullName evidence="8">5'-3' exoribonuclease</fullName>
        <ecNumber evidence="8">3.1.13.-</ecNumber>
    </recommendedName>
</protein>
<dbReference type="GO" id="GO:0000956">
    <property type="term" value="P:nuclear-transcribed mRNA catabolic process"/>
    <property type="evidence" value="ECO:0007669"/>
    <property type="project" value="TreeGrafter"/>
</dbReference>
<feature type="compositionally biased region" description="Acidic residues" evidence="9">
    <location>
        <begin position="441"/>
        <end position="450"/>
    </location>
</feature>
<comment type="similarity">
    <text evidence="2 8">Belongs to the 5'-3' exonuclease family. XRN2/RAT1 subfamily.</text>
</comment>
<dbReference type="GO" id="GO:0005634">
    <property type="term" value="C:nucleus"/>
    <property type="evidence" value="ECO:0007669"/>
    <property type="project" value="UniProtKB-SubCell"/>
</dbReference>
<name>A0A0V0QRU1_PSEPJ</name>
<feature type="region of interest" description="Disordered" evidence="9">
    <location>
        <begin position="938"/>
        <end position="959"/>
    </location>
</feature>
<dbReference type="GO" id="GO:0006397">
    <property type="term" value="P:mRNA processing"/>
    <property type="evidence" value="ECO:0007669"/>
    <property type="project" value="UniProtKB-UniRule"/>
</dbReference>
<dbReference type="OMA" id="ITHDMVV"/>
<dbReference type="Proteomes" id="UP000054937">
    <property type="component" value="Unassembled WGS sequence"/>
</dbReference>
<dbReference type="CDD" id="cd18673">
    <property type="entry name" value="PIN_XRN1-2-like"/>
    <property type="match status" value="1"/>
</dbReference>
<dbReference type="PANTHER" id="PTHR12341">
    <property type="entry name" value="5'-&gt;3' EXORIBONUCLEASE"/>
    <property type="match status" value="1"/>
</dbReference>
<dbReference type="FunCoup" id="A0A0V0QRU1">
    <property type="interactions" value="444"/>
</dbReference>
<evidence type="ECO:0000313" key="13">
    <source>
        <dbReference type="Proteomes" id="UP000054937"/>
    </source>
</evidence>
<feature type="compositionally biased region" description="Basic and acidic residues" evidence="9">
    <location>
        <begin position="413"/>
        <end position="427"/>
    </location>
</feature>
<evidence type="ECO:0000256" key="4">
    <source>
        <dbReference type="ARBA" id="ARBA00022722"/>
    </source>
</evidence>
<keyword evidence="6 8" id="KW-0269">Exonuclease</keyword>
<reference evidence="12 13" key="1">
    <citation type="journal article" date="2015" name="Sci. Rep.">
        <title>Genome of the facultative scuticociliatosis pathogen Pseudocohnilembus persalinus provides insight into its virulence through horizontal gene transfer.</title>
        <authorList>
            <person name="Xiong J."/>
            <person name="Wang G."/>
            <person name="Cheng J."/>
            <person name="Tian M."/>
            <person name="Pan X."/>
            <person name="Warren A."/>
            <person name="Jiang C."/>
            <person name="Yuan D."/>
            <person name="Miao W."/>
        </authorList>
    </citation>
    <scope>NUCLEOTIDE SEQUENCE [LARGE SCALE GENOMIC DNA]</scope>
    <source>
        <strain evidence="12">36N120E</strain>
    </source>
</reference>
<evidence type="ECO:0000256" key="8">
    <source>
        <dbReference type="PIRNR" id="PIRNR037239"/>
    </source>
</evidence>
<gene>
    <name evidence="12" type="ORF">PPERSA_06676</name>
</gene>
<feature type="region of interest" description="Disordered" evidence="9">
    <location>
        <begin position="881"/>
        <end position="923"/>
    </location>
</feature>
<dbReference type="Pfam" id="PF17846">
    <property type="entry name" value="XRN_M"/>
    <property type="match status" value="1"/>
</dbReference>
<keyword evidence="3 8" id="KW-0507">mRNA processing</keyword>
<proteinExistence type="inferred from homology"/>
<dbReference type="InterPro" id="IPR017151">
    <property type="entry name" value="Xrn2/3/4"/>
</dbReference>
<dbReference type="PANTHER" id="PTHR12341:SF41">
    <property type="entry name" value="5'-3' EXORIBONUCLEASE 2"/>
    <property type="match status" value="1"/>
</dbReference>
<comment type="function">
    <text evidence="8">Possesses 5'-&gt;3' exoribonuclease activity. May promote termination of transcription by RNA polymerase II.</text>
</comment>
<dbReference type="Gene3D" id="1.25.40.1050">
    <property type="match status" value="1"/>
</dbReference>
<evidence type="ECO:0000256" key="9">
    <source>
        <dbReference type="SAM" id="MobiDB-lite"/>
    </source>
</evidence>
<dbReference type="EC" id="3.1.13.-" evidence="8"/>
<dbReference type="GO" id="GO:0003723">
    <property type="term" value="F:RNA binding"/>
    <property type="evidence" value="ECO:0007669"/>
    <property type="project" value="TreeGrafter"/>
</dbReference>
<evidence type="ECO:0000256" key="1">
    <source>
        <dbReference type="ARBA" id="ARBA00004123"/>
    </source>
</evidence>
<evidence type="ECO:0000256" key="5">
    <source>
        <dbReference type="ARBA" id="ARBA00022801"/>
    </source>
</evidence>
<evidence type="ECO:0000256" key="7">
    <source>
        <dbReference type="ARBA" id="ARBA00023242"/>
    </source>
</evidence>
<dbReference type="AlphaFoldDB" id="A0A0V0QRU1"/>
<keyword evidence="13" id="KW-1185">Reference proteome</keyword>
<dbReference type="InParanoid" id="A0A0V0QRU1"/>
<comment type="caution">
    <text evidence="12">The sequence shown here is derived from an EMBL/GenBank/DDBJ whole genome shotgun (WGS) entry which is preliminary data.</text>
</comment>
<evidence type="ECO:0000313" key="12">
    <source>
        <dbReference type="EMBL" id="KRX05042.1"/>
    </source>
</evidence>
<feature type="region of interest" description="Disordered" evidence="9">
    <location>
        <begin position="413"/>
        <end position="450"/>
    </location>
</feature>
<dbReference type="FunFam" id="1.25.40.1050:FF:000002">
    <property type="entry name" value="5'-3' exoribonuclease"/>
    <property type="match status" value="1"/>
</dbReference>
<comment type="subcellular location">
    <subcellularLocation>
        <location evidence="1">Nucleus</location>
    </subcellularLocation>
</comment>
<dbReference type="OrthoDB" id="372487at2759"/>
<organism evidence="12 13">
    <name type="scientific">Pseudocohnilembus persalinus</name>
    <name type="common">Ciliate</name>
    <dbReference type="NCBI Taxonomy" id="266149"/>
    <lineage>
        <taxon>Eukaryota</taxon>
        <taxon>Sar</taxon>
        <taxon>Alveolata</taxon>
        <taxon>Ciliophora</taxon>
        <taxon>Intramacronucleata</taxon>
        <taxon>Oligohymenophorea</taxon>
        <taxon>Scuticociliatia</taxon>
        <taxon>Philasterida</taxon>
        <taxon>Pseudocohnilembidae</taxon>
        <taxon>Pseudocohnilembus</taxon>
    </lineage>
</organism>
<dbReference type="Pfam" id="PF03159">
    <property type="entry name" value="XRN_N"/>
    <property type="match status" value="1"/>
</dbReference>
<dbReference type="GO" id="GO:0004534">
    <property type="term" value="F:5'-3' RNA exonuclease activity"/>
    <property type="evidence" value="ECO:0007669"/>
    <property type="project" value="UniProtKB-UniRule"/>
</dbReference>
<evidence type="ECO:0000256" key="6">
    <source>
        <dbReference type="ARBA" id="ARBA00022839"/>
    </source>
</evidence>
<dbReference type="Gene3D" id="3.40.50.12390">
    <property type="match status" value="2"/>
</dbReference>
<keyword evidence="7" id="KW-0539">Nucleus</keyword>
<dbReference type="EMBL" id="LDAU01000110">
    <property type="protein sequence ID" value="KRX05042.1"/>
    <property type="molecule type" value="Genomic_DNA"/>
</dbReference>
<sequence length="1002" mass="119132">MGVPAFFRWLSSRNPKIIINAQNNDDDFTDPENNPEDNVNPYIDNFYLDMNGIIHPCCHPQNNQFPPPQSFDEMVNNIYAYVDYLMNIVRPQKLLYLAIDGVAPRAKMNQQRCRRFRACQEREESKKKKEKLRDHWKENGQFDQSIDNYINEQGFDSNVITPGTEFMHNLSVSIQAYIYERMNTHPLWKNLNIVFSDANIPGEGEHKILEFIRLQRAQEGYNPDTHHCLYGADADLLMLGLSTHEPYFYIIREQVISDEQKSCTICGNKGHFFTECKANNVDDAKDFGKDDIENDGSKKIRELPVTFQYAKLQIMREYFEMEFKELQLDFDFDLENIIDDFNFMCFFVGNDFIPHIPSLSIRDGGIDALMLLYKSFLPEFGGYLTQGQKVNLKRVSILLSKVAQIEQVMIEDKQRREERNKQRDLRNKQMGISYNNKNNDNDDDAIDESESETVVQKFKKEIKEINQQAGIVPDEISKTAQEFEHLNYREVWYREKFDVAPEDFKEFKQNIKQSYAEALCWNYAYYYRGCISWNWYYPYHYAPFASDLDDLHKLKIDFEYGNPFQPFQQLLSVFPPGSKNAIPKCYHPLMTDPESPIIDFYPLDFHVDLKGKKFAWLGEIILPFIDEDRLIEASSKYENQLTKEEQFRNRLGKTKFFIHTDRYKSDFKDKNDKKVLTWRELGLAGEISPNTGRFQIGGKISLPYTGLKLEQVENNQVEEIFYDNPQYQLHKCKLLDNVTMPEPEINDESYLGKVDKRMYMGQNVIRLITKNLDLPQQQFKTGMGRLNQYYQQNQQSNLNNYNNQFVARQQEMGSVNFQMGSQQQYRPQRQQYQRINEQQHGGNQQQYKQNYNQNYNNNYNQNRNQQQNYGQNYNQNYKQNQYNQYNNNNGYNQNRRNNQYQNNQGNNSQYQNQGYNNNNNRNQKQTYSQRMNLNNFQQQPAQQQYQPKQQQQPQLSNQQQHYQNNQPYFVKNAAKYQPNFTQNQDKPYDPYQEFDQIRKQNK</sequence>
<evidence type="ECO:0000256" key="2">
    <source>
        <dbReference type="ARBA" id="ARBA00006994"/>
    </source>
</evidence>
<dbReference type="InterPro" id="IPR027073">
    <property type="entry name" value="5_3_exoribonuclease"/>
</dbReference>
<keyword evidence="5 8" id="KW-0378">Hydrolase</keyword>
<evidence type="ECO:0000259" key="10">
    <source>
        <dbReference type="Pfam" id="PF03159"/>
    </source>
</evidence>